<gene>
    <name evidence="8" type="primary">buk2_23</name>
    <name evidence="8" type="ORF">SDC9_92295</name>
</gene>
<dbReference type="PRINTS" id="PR00471">
    <property type="entry name" value="ACETATEKNASE"/>
</dbReference>
<dbReference type="InterPro" id="IPR000890">
    <property type="entry name" value="Aliphatic_acid_kin_short-chain"/>
</dbReference>
<dbReference type="InterPro" id="IPR011245">
    <property type="entry name" value="Butyrate_kin"/>
</dbReference>
<dbReference type="InterPro" id="IPR023865">
    <property type="entry name" value="Aliphatic_acid_kinase_CS"/>
</dbReference>
<keyword evidence="3 8" id="KW-0808">Transferase</keyword>
<comment type="caution">
    <text evidence="8">The sequence shown here is derived from an EMBL/GenBank/DDBJ whole genome shotgun (WGS) entry which is preliminary data.</text>
</comment>
<evidence type="ECO:0000256" key="2">
    <source>
        <dbReference type="ARBA" id="ARBA00022490"/>
    </source>
</evidence>
<evidence type="ECO:0000256" key="7">
    <source>
        <dbReference type="ARBA" id="ARBA00048596"/>
    </source>
</evidence>
<accession>A0A644ZXX3</accession>
<dbReference type="AlphaFoldDB" id="A0A644ZXX3"/>
<keyword evidence="5 8" id="KW-0418">Kinase</keyword>
<name>A0A644ZXX3_9ZZZZ</name>
<comment type="catalytic activity">
    <reaction evidence="7">
        <text>butanoate + ATP = butanoyl phosphate + ADP</text>
        <dbReference type="Rhea" id="RHEA:13585"/>
        <dbReference type="ChEBI" id="CHEBI:17968"/>
        <dbReference type="ChEBI" id="CHEBI:30616"/>
        <dbReference type="ChEBI" id="CHEBI:58079"/>
        <dbReference type="ChEBI" id="CHEBI:456216"/>
        <dbReference type="EC" id="2.7.2.7"/>
    </reaction>
</comment>
<evidence type="ECO:0000256" key="6">
    <source>
        <dbReference type="ARBA" id="ARBA00022840"/>
    </source>
</evidence>
<dbReference type="InterPro" id="IPR043129">
    <property type="entry name" value="ATPase_NBD"/>
</dbReference>
<comment type="subcellular location">
    <subcellularLocation>
        <location evidence="1">Cytoplasm</location>
    </subcellularLocation>
</comment>
<dbReference type="GO" id="GO:0006083">
    <property type="term" value="P:acetate metabolic process"/>
    <property type="evidence" value="ECO:0007669"/>
    <property type="project" value="TreeGrafter"/>
</dbReference>
<evidence type="ECO:0000256" key="5">
    <source>
        <dbReference type="ARBA" id="ARBA00022777"/>
    </source>
</evidence>
<dbReference type="GO" id="GO:0047761">
    <property type="term" value="F:butyrate kinase activity"/>
    <property type="evidence" value="ECO:0007669"/>
    <property type="project" value="UniProtKB-EC"/>
</dbReference>
<protein>
    <submittedName>
        <fullName evidence="8">Butyrate kinase 2</fullName>
        <ecNumber evidence="8">2.7.2.7</ecNumber>
    </submittedName>
</protein>
<dbReference type="Pfam" id="PF00871">
    <property type="entry name" value="Acetate_kinase"/>
    <property type="match status" value="1"/>
</dbReference>
<dbReference type="GO" id="GO:0005524">
    <property type="term" value="F:ATP binding"/>
    <property type="evidence" value="ECO:0007669"/>
    <property type="project" value="UniProtKB-KW"/>
</dbReference>
<dbReference type="GO" id="GO:0008776">
    <property type="term" value="F:acetate kinase activity"/>
    <property type="evidence" value="ECO:0007669"/>
    <property type="project" value="TreeGrafter"/>
</dbReference>
<dbReference type="HAMAP" id="MF_00542">
    <property type="entry name" value="Butyrate_kinase"/>
    <property type="match status" value="1"/>
</dbReference>
<dbReference type="PROSITE" id="PS01076">
    <property type="entry name" value="ACETATE_KINASE_2"/>
    <property type="match status" value="1"/>
</dbReference>
<dbReference type="Gene3D" id="3.30.420.40">
    <property type="match status" value="1"/>
</dbReference>
<reference evidence="8" key="1">
    <citation type="submission" date="2019-08" db="EMBL/GenBank/DDBJ databases">
        <authorList>
            <person name="Kucharzyk K."/>
            <person name="Murdoch R.W."/>
            <person name="Higgins S."/>
            <person name="Loffler F."/>
        </authorList>
    </citation>
    <scope>NUCLEOTIDE SEQUENCE</scope>
</reference>
<evidence type="ECO:0000256" key="1">
    <source>
        <dbReference type="ARBA" id="ARBA00004496"/>
    </source>
</evidence>
<evidence type="ECO:0000313" key="8">
    <source>
        <dbReference type="EMBL" id="MPM45607.1"/>
    </source>
</evidence>
<dbReference type="NCBIfam" id="NF002834">
    <property type="entry name" value="PRK03011.1-5"/>
    <property type="match status" value="1"/>
</dbReference>
<keyword evidence="6" id="KW-0067">ATP-binding</keyword>
<dbReference type="GO" id="GO:0005737">
    <property type="term" value="C:cytoplasm"/>
    <property type="evidence" value="ECO:0007669"/>
    <property type="project" value="UniProtKB-SubCell"/>
</dbReference>
<dbReference type="PANTHER" id="PTHR21060:SF3">
    <property type="entry name" value="BUTYRATE KINASE 2-RELATED"/>
    <property type="match status" value="1"/>
</dbReference>
<evidence type="ECO:0000256" key="3">
    <source>
        <dbReference type="ARBA" id="ARBA00022679"/>
    </source>
</evidence>
<evidence type="ECO:0000256" key="4">
    <source>
        <dbReference type="ARBA" id="ARBA00022741"/>
    </source>
</evidence>
<dbReference type="CDD" id="cd24011">
    <property type="entry name" value="ASKHA_NBD_BK"/>
    <property type="match status" value="1"/>
</dbReference>
<proteinExistence type="inferred from homology"/>
<keyword evidence="2" id="KW-0963">Cytoplasm</keyword>
<dbReference type="EMBL" id="VSSQ01010944">
    <property type="protein sequence ID" value="MPM45607.1"/>
    <property type="molecule type" value="Genomic_DNA"/>
</dbReference>
<keyword evidence="4" id="KW-0547">Nucleotide-binding</keyword>
<dbReference type="EC" id="2.7.2.7" evidence="8"/>
<organism evidence="8">
    <name type="scientific">bioreactor metagenome</name>
    <dbReference type="NCBI Taxonomy" id="1076179"/>
    <lineage>
        <taxon>unclassified sequences</taxon>
        <taxon>metagenomes</taxon>
        <taxon>ecological metagenomes</taxon>
    </lineage>
</organism>
<dbReference type="SUPFAM" id="SSF53067">
    <property type="entry name" value="Actin-like ATPase domain"/>
    <property type="match status" value="1"/>
</dbReference>
<sequence length="225" mass="24354">MTGLRELIRTSRGHPLNQKEVSIRYAEEIGRKYEDLNLVVAHMGGGISVTAHEKGKMVDNADSTRGEGRMAPTRTGALPSASLVELCFSGKYSKKELLDKIQKTGGWTDHLGTSDALEVEKRIRNGDKYAKLVYETTAYQISKDIGAYAAVLSGRVDAILLTGGLAYSKYLTGIISSMVGFIAPVKLYPGEFEMEALAAGALRAMRGEVAVLEYTGEPVFKGFPA</sequence>
<dbReference type="PANTHER" id="PTHR21060">
    <property type="entry name" value="ACETATE KINASE"/>
    <property type="match status" value="1"/>
</dbReference>